<dbReference type="Proteomes" id="UP001501170">
    <property type="component" value="Unassembled WGS sequence"/>
</dbReference>
<protein>
    <submittedName>
        <fullName evidence="1">Uncharacterized protein</fullName>
    </submittedName>
</protein>
<sequence length="44" mass="4959">MTSLAAWLTDQATELVRPIAHRLADDIASRIRIDITVRISLEEP</sequence>
<evidence type="ECO:0000313" key="1">
    <source>
        <dbReference type="EMBL" id="GAA2376435.1"/>
    </source>
</evidence>
<accession>A0ABN3HD90</accession>
<organism evidence="1 2">
    <name type="scientific">Gordonia cholesterolivorans</name>
    <dbReference type="NCBI Taxonomy" id="559625"/>
    <lineage>
        <taxon>Bacteria</taxon>
        <taxon>Bacillati</taxon>
        <taxon>Actinomycetota</taxon>
        <taxon>Actinomycetes</taxon>
        <taxon>Mycobacteriales</taxon>
        <taxon>Gordoniaceae</taxon>
        <taxon>Gordonia</taxon>
    </lineage>
</organism>
<dbReference type="RefSeq" id="WP_269449343.1">
    <property type="nucleotide sequence ID" value="NZ_BAAARB010000005.1"/>
</dbReference>
<evidence type="ECO:0000313" key="2">
    <source>
        <dbReference type="Proteomes" id="UP001501170"/>
    </source>
</evidence>
<proteinExistence type="predicted"/>
<dbReference type="EMBL" id="BAAARB010000005">
    <property type="protein sequence ID" value="GAA2376435.1"/>
    <property type="molecule type" value="Genomic_DNA"/>
</dbReference>
<reference evidence="1 2" key="1">
    <citation type="journal article" date="2019" name="Int. J. Syst. Evol. Microbiol.">
        <title>The Global Catalogue of Microorganisms (GCM) 10K type strain sequencing project: providing services to taxonomists for standard genome sequencing and annotation.</title>
        <authorList>
            <consortium name="The Broad Institute Genomics Platform"/>
            <consortium name="The Broad Institute Genome Sequencing Center for Infectious Disease"/>
            <person name="Wu L."/>
            <person name="Ma J."/>
        </authorList>
    </citation>
    <scope>NUCLEOTIDE SEQUENCE [LARGE SCALE GENOMIC DNA]</scope>
    <source>
        <strain evidence="1 2">JCM 16227</strain>
    </source>
</reference>
<keyword evidence="2" id="KW-1185">Reference proteome</keyword>
<gene>
    <name evidence="1" type="ORF">GCM10009855_14700</name>
</gene>
<comment type="caution">
    <text evidence="1">The sequence shown here is derived from an EMBL/GenBank/DDBJ whole genome shotgun (WGS) entry which is preliminary data.</text>
</comment>
<name>A0ABN3HD90_9ACTN</name>